<dbReference type="FunFam" id="3.30.160.60:FF:000275">
    <property type="entry name" value="zinc finger protein 90 homolog"/>
    <property type="match status" value="1"/>
</dbReference>
<dbReference type="Proteomes" id="UP000265160">
    <property type="component" value="Unplaced"/>
</dbReference>
<dbReference type="FunFam" id="3.30.160.60:FF:000478">
    <property type="entry name" value="Zinc finger protein 133"/>
    <property type="match status" value="1"/>
</dbReference>
<comment type="similarity">
    <text evidence="2">Belongs to the krueppel C2H2-type zinc-finger protein family.</text>
</comment>
<dbReference type="GeneTree" id="ENSGT01030000234576"/>
<dbReference type="SUPFAM" id="SSF57667">
    <property type="entry name" value="beta-beta-alpha zinc fingers"/>
    <property type="match status" value="4"/>
</dbReference>
<accession>A0A3P9CAK7</accession>
<feature type="domain" description="C2H2-type" evidence="13">
    <location>
        <begin position="204"/>
        <end position="231"/>
    </location>
</feature>
<dbReference type="PROSITE" id="PS50157">
    <property type="entry name" value="ZINC_FINGER_C2H2_2"/>
    <property type="match status" value="6"/>
</dbReference>
<dbReference type="PANTHER" id="PTHR24394:SF48">
    <property type="entry name" value="ZINC FINGER PROTEIN 771"/>
    <property type="match status" value="1"/>
</dbReference>
<keyword evidence="9" id="KW-0804">Transcription</keyword>
<evidence type="ECO:0000256" key="11">
    <source>
        <dbReference type="PROSITE-ProRule" id="PRU00042"/>
    </source>
</evidence>
<feature type="domain" description="C2H2-type" evidence="13">
    <location>
        <begin position="176"/>
        <end position="203"/>
    </location>
</feature>
<feature type="domain" description="C2H2-type" evidence="13">
    <location>
        <begin position="79"/>
        <end position="106"/>
    </location>
</feature>
<evidence type="ECO:0000256" key="12">
    <source>
        <dbReference type="SAM" id="MobiDB-lite"/>
    </source>
</evidence>
<evidence type="ECO:0000256" key="9">
    <source>
        <dbReference type="ARBA" id="ARBA00023163"/>
    </source>
</evidence>
<keyword evidence="15" id="KW-1185">Reference proteome</keyword>
<organism evidence="14 15">
    <name type="scientific">Maylandia zebra</name>
    <name type="common">zebra mbuna</name>
    <dbReference type="NCBI Taxonomy" id="106582"/>
    <lineage>
        <taxon>Eukaryota</taxon>
        <taxon>Metazoa</taxon>
        <taxon>Chordata</taxon>
        <taxon>Craniata</taxon>
        <taxon>Vertebrata</taxon>
        <taxon>Euteleostomi</taxon>
        <taxon>Actinopterygii</taxon>
        <taxon>Neopterygii</taxon>
        <taxon>Teleostei</taxon>
        <taxon>Neoteleostei</taxon>
        <taxon>Acanthomorphata</taxon>
        <taxon>Ovalentaria</taxon>
        <taxon>Cichlomorphae</taxon>
        <taxon>Cichliformes</taxon>
        <taxon>Cichlidae</taxon>
        <taxon>African cichlids</taxon>
        <taxon>Pseudocrenilabrinae</taxon>
        <taxon>Haplochromini</taxon>
        <taxon>Maylandia</taxon>
        <taxon>Maylandia zebra complex</taxon>
    </lineage>
</organism>
<dbReference type="FunFam" id="3.30.160.60:FF:000690">
    <property type="entry name" value="Zinc finger protein 354C"/>
    <property type="match status" value="1"/>
</dbReference>
<dbReference type="Gene3D" id="3.30.160.60">
    <property type="entry name" value="Classic Zinc Finger"/>
    <property type="match status" value="7"/>
</dbReference>
<reference evidence="14" key="1">
    <citation type="submission" date="2025-08" db="UniProtKB">
        <authorList>
            <consortium name="Ensembl"/>
        </authorList>
    </citation>
    <scope>IDENTIFICATION</scope>
</reference>
<reference evidence="14" key="2">
    <citation type="submission" date="2025-09" db="UniProtKB">
        <authorList>
            <consortium name="Ensembl"/>
        </authorList>
    </citation>
    <scope>IDENTIFICATION</scope>
</reference>
<comment type="subcellular location">
    <subcellularLocation>
        <location evidence="1">Nucleus</location>
    </subcellularLocation>
</comment>
<dbReference type="FunFam" id="3.30.160.60:FF:000281">
    <property type="entry name" value="Zinc finger protein 558 isoform X1"/>
    <property type="match status" value="1"/>
</dbReference>
<proteinExistence type="inferred from homology"/>
<keyword evidence="5 11" id="KW-0863">Zinc-finger</keyword>
<dbReference type="GO" id="GO:0008270">
    <property type="term" value="F:zinc ion binding"/>
    <property type="evidence" value="ECO:0007669"/>
    <property type="project" value="UniProtKB-KW"/>
</dbReference>
<evidence type="ECO:0000256" key="1">
    <source>
        <dbReference type="ARBA" id="ARBA00004123"/>
    </source>
</evidence>
<evidence type="ECO:0000256" key="4">
    <source>
        <dbReference type="ARBA" id="ARBA00022737"/>
    </source>
</evidence>
<sequence>MKLSPQIKEEEEELCSSQEREQLGLKEETDTFMVTVAEEGEHSEPDMEKQFCCPTCGKSFNRRSNLLSHTKIHTSEKPYSCETCGKSFNRGSNLLRHMRSHTGEKPYVCKSCGTRFSEFSSLKRHKAHFEDGCSEAGPNNVLLSPLSPPDTENGKKYYRIYTMKYLERIQTVDKRYCCKICGKGFAHRCNLVDHMRIHTGEKPYTCETCGKSFNRVGNFNAHMRNHTGKKPYACETCGKGFNHRCNLVDHVRIHTGEKPYTCETCGKSFNRISSLSSLNMKYCWKFQVINVFLPVHCWFCCAGSRSIV</sequence>
<keyword evidence="6" id="KW-0862">Zinc</keyword>
<keyword evidence="3" id="KW-0479">Metal-binding</keyword>
<evidence type="ECO:0000313" key="15">
    <source>
        <dbReference type="Proteomes" id="UP000265160"/>
    </source>
</evidence>
<evidence type="ECO:0000256" key="6">
    <source>
        <dbReference type="ARBA" id="ARBA00022833"/>
    </source>
</evidence>
<keyword evidence="10" id="KW-0539">Nucleus</keyword>
<dbReference type="InterPro" id="IPR036236">
    <property type="entry name" value="Znf_C2H2_sf"/>
</dbReference>
<keyword evidence="4" id="KW-0677">Repeat</keyword>
<keyword evidence="8" id="KW-0238">DNA-binding</keyword>
<evidence type="ECO:0000256" key="10">
    <source>
        <dbReference type="ARBA" id="ARBA00023242"/>
    </source>
</evidence>
<dbReference type="FunFam" id="3.30.160.60:FF:000912">
    <property type="entry name" value="Zinc finger protein 660"/>
    <property type="match status" value="1"/>
</dbReference>
<evidence type="ECO:0000259" key="13">
    <source>
        <dbReference type="PROSITE" id="PS50157"/>
    </source>
</evidence>
<dbReference type="GO" id="GO:0003677">
    <property type="term" value="F:DNA binding"/>
    <property type="evidence" value="ECO:0007669"/>
    <property type="project" value="UniProtKB-KW"/>
</dbReference>
<dbReference type="GO" id="GO:0005634">
    <property type="term" value="C:nucleus"/>
    <property type="evidence" value="ECO:0007669"/>
    <property type="project" value="UniProtKB-SubCell"/>
</dbReference>
<dbReference type="AlphaFoldDB" id="A0A3P9CAK7"/>
<dbReference type="Pfam" id="PF00096">
    <property type="entry name" value="zf-C2H2"/>
    <property type="match status" value="3"/>
</dbReference>
<evidence type="ECO:0000256" key="2">
    <source>
        <dbReference type="ARBA" id="ARBA00006991"/>
    </source>
</evidence>
<name>A0A3P9CAK7_9CICH</name>
<evidence type="ECO:0000313" key="14">
    <source>
        <dbReference type="Ensembl" id="ENSMZEP00005019147.1"/>
    </source>
</evidence>
<feature type="region of interest" description="Disordered" evidence="12">
    <location>
        <begin position="1"/>
        <end position="20"/>
    </location>
</feature>
<dbReference type="PROSITE" id="PS00028">
    <property type="entry name" value="ZINC_FINGER_C2H2_1"/>
    <property type="match status" value="5"/>
</dbReference>
<evidence type="ECO:0000256" key="3">
    <source>
        <dbReference type="ARBA" id="ARBA00022723"/>
    </source>
</evidence>
<dbReference type="Ensembl" id="ENSMZET00005019763.1">
    <property type="protein sequence ID" value="ENSMZEP00005019147.1"/>
    <property type="gene ID" value="ENSMZEG00005014355.1"/>
</dbReference>
<evidence type="ECO:0000256" key="5">
    <source>
        <dbReference type="ARBA" id="ARBA00022771"/>
    </source>
</evidence>
<dbReference type="PANTHER" id="PTHR24394">
    <property type="entry name" value="ZINC FINGER PROTEIN"/>
    <property type="match status" value="1"/>
</dbReference>
<dbReference type="FunFam" id="3.30.160.60:FF:000176">
    <property type="entry name" value="zinc finger protein 70"/>
    <property type="match status" value="1"/>
</dbReference>
<evidence type="ECO:0000256" key="8">
    <source>
        <dbReference type="ARBA" id="ARBA00023125"/>
    </source>
</evidence>
<feature type="domain" description="C2H2-type" evidence="13">
    <location>
        <begin position="51"/>
        <end position="78"/>
    </location>
</feature>
<protein>
    <recommendedName>
        <fullName evidence="13">C2H2-type domain-containing protein</fullName>
    </recommendedName>
</protein>
<dbReference type="Pfam" id="PF13465">
    <property type="entry name" value="zf-H2C2_2"/>
    <property type="match status" value="1"/>
</dbReference>
<evidence type="ECO:0000256" key="7">
    <source>
        <dbReference type="ARBA" id="ARBA00023015"/>
    </source>
</evidence>
<dbReference type="SMART" id="SM00355">
    <property type="entry name" value="ZnF_C2H2"/>
    <property type="match status" value="6"/>
</dbReference>
<keyword evidence="7" id="KW-0805">Transcription regulation</keyword>
<feature type="domain" description="C2H2-type" evidence="13">
    <location>
        <begin position="232"/>
        <end position="259"/>
    </location>
</feature>
<dbReference type="FunFam" id="3.30.160.60:FF:001949">
    <property type="entry name" value="zinc finger protein 62 homolog isoform X2"/>
    <property type="match status" value="1"/>
</dbReference>
<feature type="domain" description="C2H2-type" evidence="13">
    <location>
        <begin position="107"/>
        <end position="135"/>
    </location>
</feature>
<dbReference type="InterPro" id="IPR013087">
    <property type="entry name" value="Znf_C2H2_type"/>
</dbReference>
<dbReference type="GO" id="GO:0000981">
    <property type="term" value="F:DNA-binding transcription factor activity, RNA polymerase II-specific"/>
    <property type="evidence" value="ECO:0007669"/>
    <property type="project" value="TreeGrafter"/>
</dbReference>